<dbReference type="InterPro" id="IPR000673">
    <property type="entry name" value="Sig_transdc_resp-reg_Me-estase"/>
</dbReference>
<evidence type="ECO:0000256" key="2">
    <source>
        <dbReference type="SAM" id="MobiDB-lite"/>
    </source>
</evidence>
<feature type="region of interest" description="Disordered" evidence="2">
    <location>
        <begin position="312"/>
        <end position="345"/>
    </location>
</feature>
<dbReference type="EMBL" id="JARXRN010000029">
    <property type="protein sequence ID" value="MDH5832213.1"/>
    <property type="molecule type" value="Genomic_DNA"/>
</dbReference>
<keyword evidence="5" id="KW-1185">Reference proteome</keyword>
<proteinExistence type="predicted"/>
<dbReference type="Proteomes" id="UP001156831">
    <property type="component" value="Unassembled WGS sequence"/>
</dbReference>
<organism evidence="4 5">
    <name type="scientific">Luteimonas rhizosphaericola</name>
    <dbReference type="NCBI Taxonomy" id="3042024"/>
    <lineage>
        <taxon>Bacteria</taxon>
        <taxon>Pseudomonadati</taxon>
        <taxon>Pseudomonadota</taxon>
        <taxon>Gammaproteobacteria</taxon>
        <taxon>Lysobacterales</taxon>
        <taxon>Lysobacteraceae</taxon>
        <taxon>Luteimonas</taxon>
    </lineage>
</organism>
<evidence type="ECO:0000313" key="4">
    <source>
        <dbReference type="EMBL" id="MDH5832213.1"/>
    </source>
</evidence>
<feature type="region of interest" description="Disordered" evidence="2">
    <location>
        <begin position="189"/>
        <end position="220"/>
    </location>
</feature>
<comment type="caution">
    <text evidence="4">The sequence shown here is derived from an EMBL/GenBank/DDBJ whole genome shotgun (WGS) entry which is preliminary data.</text>
</comment>
<feature type="compositionally biased region" description="Polar residues" evidence="2">
    <location>
        <begin position="312"/>
        <end position="324"/>
    </location>
</feature>
<dbReference type="Gene3D" id="3.40.50.180">
    <property type="entry name" value="Methylesterase CheB, C-terminal domain"/>
    <property type="match status" value="1"/>
</dbReference>
<sequence length="587" mass="59671">MAATEATPRVALLARAGEACERISGALREAGAEVVLVADPLQADPDDVRHATPQAILVALDPAIEDAIDRYADVLADPDYMVIFEEADQAAQRTGWDAARWLRHLSAKLHRHHDVLPAGAEADEAVHPVPGPLPAPPAPVDFDQAIAEVTGQAQQLADEVPNDGGIAGMTGLGDAAQDLMAAPEGELSIADAGDGAPAWNPGEGTHAGPPVNAPDDFAAGDDGLDLTALALELELDDAAPPRRASTGDDASAPASLSLDAMSFTLSDEHAAEIDAGDGGALDELAFDPERFMRAGDDAATPEGIEEFLAAQMRQSESASASDTGFDQRMARPAGDAPAPEAADAPAPRIDFSGLSLLDDEADAVPASAPEAAAVRAPAYDLEALGGGLSLADPDSYGHGPVRGVVLIEAGLGGPDAVRQLLAAIPEGFSKPILIRLSLEGGRYDRLVKQMTRATSAPVSVAEAGQVAQPGSIYFVPPGLGLRAGSGWKFDASAALEPDALPADDSAVLFLSGADASLVPAVSQARWSGGLVLGQTPDEGCYDPAAAQAAIAAGAAHGTPAALAARLLARWPVAGVSPDPDSSGLLQP</sequence>
<name>A0ABT6JP14_9GAMM</name>
<feature type="compositionally biased region" description="Low complexity" evidence="2">
    <location>
        <begin position="330"/>
        <end position="345"/>
    </location>
</feature>
<dbReference type="Pfam" id="PF01339">
    <property type="entry name" value="CheB_methylest"/>
    <property type="match status" value="1"/>
</dbReference>
<feature type="domain" description="CheB-type methylesterase" evidence="3">
    <location>
        <begin position="398"/>
        <end position="478"/>
    </location>
</feature>
<comment type="caution">
    <text evidence="1">Lacks conserved residue(s) required for the propagation of feature annotation.</text>
</comment>
<evidence type="ECO:0000259" key="3">
    <source>
        <dbReference type="PROSITE" id="PS50122"/>
    </source>
</evidence>
<dbReference type="RefSeq" id="WP_280603268.1">
    <property type="nucleotide sequence ID" value="NZ_JARXRN010000029.1"/>
</dbReference>
<evidence type="ECO:0000256" key="1">
    <source>
        <dbReference type="PROSITE-ProRule" id="PRU00050"/>
    </source>
</evidence>
<dbReference type="PROSITE" id="PS50122">
    <property type="entry name" value="CHEB"/>
    <property type="match status" value="1"/>
</dbReference>
<dbReference type="InterPro" id="IPR035909">
    <property type="entry name" value="CheB_C"/>
</dbReference>
<evidence type="ECO:0000313" key="5">
    <source>
        <dbReference type="Proteomes" id="UP001156831"/>
    </source>
</evidence>
<dbReference type="SUPFAM" id="SSF52738">
    <property type="entry name" value="Methylesterase CheB, C-terminal domain"/>
    <property type="match status" value="1"/>
</dbReference>
<accession>A0ABT6JP14</accession>
<gene>
    <name evidence="4" type="ORF">QFW80_16970</name>
</gene>
<reference evidence="4 5" key="1">
    <citation type="submission" date="2023-04" db="EMBL/GenBank/DDBJ databases">
        <title>Luteimonas sp. M1R5S18.</title>
        <authorList>
            <person name="Sun J.-Q."/>
        </authorList>
    </citation>
    <scope>NUCLEOTIDE SEQUENCE [LARGE SCALE GENOMIC DNA]</scope>
    <source>
        <strain evidence="4 5">M1R5S18</strain>
    </source>
</reference>
<protein>
    <submittedName>
        <fullName evidence="4">Chemotaxis protein CheB</fullName>
    </submittedName>
</protein>